<name>A0ABM1ZTS6_AEDAL</name>
<dbReference type="EnsemblMetazoa" id="AALFPA23_021815.R32302">
    <property type="protein sequence ID" value="AALFPA23_021815.P32302"/>
    <property type="gene ID" value="AALFPA23_021815"/>
</dbReference>
<dbReference type="SUPFAM" id="SSF52980">
    <property type="entry name" value="Restriction endonuclease-like"/>
    <property type="match status" value="1"/>
</dbReference>
<dbReference type="RefSeq" id="XP_062716566.1">
    <property type="nucleotide sequence ID" value="XM_062860582.1"/>
</dbReference>
<keyword evidence="1" id="KW-0479">Metal-binding</keyword>
<evidence type="ECO:0000259" key="2">
    <source>
        <dbReference type="PROSITE" id="PS50966"/>
    </source>
</evidence>
<dbReference type="CDD" id="cd22343">
    <property type="entry name" value="PDDEXK_lambda_exonuclease-like"/>
    <property type="match status" value="1"/>
</dbReference>
<dbReference type="PANTHER" id="PTHR46609:SF8">
    <property type="entry name" value="YQAJ VIRAL RECOMBINASE DOMAIN-CONTAINING PROTEIN"/>
    <property type="match status" value="1"/>
</dbReference>
<evidence type="ECO:0000256" key="1">
    <source>
        <dbReference type="PROSITE-ProRule" id="PRU00325"/>
    </source>
</evidence>
<keyword evidence="1" id="KW-0862">Zinc</keyword>
<organism evidence="3 4">
    <name type="scientific">Aedes albopictus</name>
    <name type="common">Asian tiger mosquito</name>
    <name type="synonym">Stegomyia albopicta</name>
    <dbReference type="NCBI Taxonomy" id="7160"/>
    <lineage>
        <taxon>Eukaryota</taxon>
        <taxon>Metazoa</taxon>
        <taxon>Ecdysozoa</taxon>
        <taxon>Arthropoda</taxon>
        <taxon>Hexapoda</taxon>
        <taxon>Insecta</taxon>
        <taxon>Pterygota</taxon>
        <taxon>Neoptera</taxon>
        <taxon>Endopterygota</taxon>
        <taxon>Diptera</taxon>
        <taxon>Nematocera</taxon>
        <taxon>Culicoidea</taxon>
        <taxon>Culicidae</taxon>
        <taxon>Culicinae</taxon>
        <taxon>Aedini</taxon>
        <taxon>Aedes</taxon>
        <taxon>Stegomyia</taxon>
    </lineage>
</organism>
<protein>
    <recommendedName>
        <fullName evidence="2">SWIM-type domain-containing protein</fullName>
    </recommendedName>
</protein>
<keyword evidence="4" id="KW-1185">Reference proteome</keyword>
<evidence type="ECO:0000313" key="4">
    <source>
        <dbReference type="Proteomes" id="UP000069940"/>
    </source>
</evidence>
<accession>A0ABM1ZTS6</accession>
<dbReference type="InterPro" id="IPR011604">
    <property type="entry name" value="PDDEXK-like_dom_sf"/>
</dbReference>
<proteinExistence type="predicted"/>
<evidence type="ECO:0000313" key="3">
    <source>
        <dbReference type="EnsemblMetazoa" id="AALFPA23_021585.P31929"/>
    </source>
</evidence>
<dbReference type="EnsemblMetazoa" id="AALFPA23_021585.R31929">
    <property type="protein sequence ID" value="AALFPA23_021585.P31929"/>
    <property type="gene ID" value="AALFPA23_021585"/>
</dbReference>
<dbReference type="RefSeq" id="XP_029731016.2">
    <property type="nucleotide sequence ID" value="XM_029875156.2"/>
</dbReference>
<sequence>MHLIYYIRESNDVLNVFKTQISNMISITISEHSREDIRVDITLVDILDYVGDSVRPVREGCAVFDAGHVVCIGYTDRTDYSVAFCGYVLQSSNPGLIPHKTNLTISTNVSKWVCICSCKAGTSRCKHIIACLLSLNRSGSASYLSCTDTVQAWGITKSERTVPWGAKPVDDLCCVNHPKKIICTDNTLEHNILVESFNRILMVAKESAIYKHRLGRSLNTPPIDPNRAEQSRGNGEDFCTKDDLRSLLNGYLDVVVADAPFNTTAEKDWYTENVAVDIGRIIEIAEETQEQSTNYWKIQRKIRITASSCYQLYTYLFNKNPDWDKKISRYWSASNIKTAAIKYGKDNEPKAYACYKRKRNPLVKKCGLVVKSDENWFAASPDGVDPLTNVILEIKCPVSGESGTLVDIEKNEAVKKYLRRCPITNQLKLNNNHAYYCQVQLNMWALNCKNCDFVLYSVLEDDFLLIEVDFDKLFVENVVNGLKGLYFTLMLKFLVPQDTAKIGI</sequence>
<dbReference type="InterPro" id="IPR007527">
    <property type="entry name" value="Znf_SWIM"/>
</dbReference>
<dbReference type="GeneID" id="109417047"/>
<dbReference type="InterPro" id="IPR011335">
    <property type="entry name" value="Restrct_endonuc-II-like"/>
</dbReference>
<reference evidence="3" key="2">
    <citation type="submission" date="2025-05" db="UniProtKB">
        <authorList>
            <consortium name="EnsemblMetazoa"/>
        </authorList>
    </citation>
    <scope>IDENTIFICATION</scope>
    <source>
        <strain evidence="3">Foshan</strain>
    </source>
</reference>
<reference evidence="4" key="1">
    <citation type="journal article" date="2015" name="Proc. Natl. Acad. Sci. U.S.A.">
        <title>Genome sequence of the Asian Tiger mosquito, Aedes albopictus, reveals insights into its biology, genetics, and evolution.</title>
        <authorList>
            <person name="Chen X.G."/>
            <person name="Jiang X."/>
            <person name="Gu J."/>
            <person name="Xu M."/>
            <person name="Wu Y."/>
            <person name="Deng Y."/>
            <person name="Zhang C."/>
            <person name="Bonizzoni M."/>
            <person name="Dermauw W."/>
            <person name="Vontas J."/>
            <person name="Armbruster P."/>
            <person name="Huang X."/>
            <person name="Yang Y."/>
            <person name="Zhang H."/>
            <person name="He W."/>
            <person name="Peng H."/>
            <person name="Liu Y."/>
            <person name="Wu K."/>
            <person name="Chen J."/>
            <person name="Lirakis M."/>
            <person name="Topalis P."/>
            <person name="Van Leeuwen T."/>
            <person name="Hall A.B."/>
            <person name="Jiang X."/>
            <person name="Thorpe C."/>
            <person name="Mueller R.L."/>
            <person name="Sun C."/>
            <person name="Waterhouse R.M."/>
            <person name="Yan G."/>
            <person name="Tu Z.J."/>
            <person name="Fang X."/>
            <person name="James A.A."/>
        </authorList>
    </citation>
    <scope>NUCLEOTIDE SEQUENCE [LARGE SCALE GENOMIC DNA]</scope>
    <source>
        <strain evidence="4">Foshan</strain>
    </source>
</reference>
<keyword evidence="1" id="KW-0863">Zinc-finger</keyword>
<dbReference type="Gene3D" id="3.90.320.10">
    <property type="match status" value="1"/>
</dbReference>
<dbReference type="PROSITE" id="PS50966">
    <property type="entry name" value="ZF_SWIM"/>
    <property type="match status" value="1"/>
</dbReference>
<dbReference type="InterPro" id="IPR051703">
    <property type="entry name" value="NF-kappa-B_Signaling_Reg"/>
</dbReference>
<dbReference type="PANTHER" id="PTHR46609">
    <property type="entry name" value="EXONUCLEASE, PHAGE-TYPE/RECB, C-TERMINAL DOMAIN-CONTAINING PROTEIN"/>
    <property type="match status" value="1"/>
</dbReference>
<dbReference type="GeneID" id="134283935"/>
<dbReference type="InterPro" id="IPR019080">
    <property type="entry name" value="YqaJ_viral_recombinase"/>
</dbReference>
<dbReference type="Proteomes" id="UP000069940">
    <property type="component" value="Unassembled WGS sequence"/>
</dbReference>
<feature type="domain" description="SWIM-type" evidence="2">
    <location>
        <begin position="101"/>
        <end position="136"/>
    </location>
</feature>
<dbReference type="Pfam" id="PF09588">
    <property type="entry name" value="YqaJ"/>
    <property type="match status" value="1"/>
</dbReference>